<name>A0ABW4E451_9LACO</name>
<reference evidence="3" key="1">
    <citation type="journal article" date="2019" name="Int. J. Syst. Evol. Microbiol.">
        <title>The Global Catalogue of Microorganisms (GCM) 10K type strain sequencing project: providing services to taxonomists for standard genome sequencing and annotation.</title>
        <authorList>
            <consortium name="The Broad Institute Genomics Platform"/>
            <consortium name="The Broad Institute Genome Sequencing Center for Infectious Disease"/>
            <person name="Wu L."/>
            <person name="Ma J."/>
        </authorList>
    </citation>
    <scope>NUCLEOTIDE SEQUENCE [LARGE SCALE GENOMIC DNA]</scope>
    <source>
        <strain evidence="3">CCM 8903</strain>
    </source>
</reference>
<dbReference type="SUPFAM" id="SSF52218">
    <property type="entry name" value="Flavoproteins"/>
    <property type="match status" value="1"/>
</dbReference>
<evidence type="ECO:0000313" key="2">
    <source>
        <dbReference type="EMBL" id="MFD1483898.1"/>
    </source>
</evidence>
<organism evidence="2 3">
    <name type="scientific">Lacticaseibacillus baoqingensis</name>
    <dbReference type="NCBI Taxonomy" id="2486013"/>
    <lineage>
        <taxon>Bacteria</taxon>
        <taxon>Bacillati</taxon>
        <taxon>Bacillota</taxon>
        <taxon>Bacilli</taxon>
        <taxon>Lactobacillales</taxon>
        <taxon>Lactobacillaceae</taxon>
        <taxon>Lacticaseibacillus</taxon>
    </lineage>
</organism>
<dbReference type="Pfam" id="PF12724">
    <property type="entry name" value="Flavodoxin_5"/>
    <property type="match status" value="1"/>
</dbReference>
<evidence type="ECO:0000313" key="3">
    <source>
        <dbReference type="Proteomes" id="UP001597252"/>
    </source>
</evidence>
<dbReference type="InterPro" id="IPR029039">
    <property type="entry name" value="Flavoprotein-like_sf"/>
</dbReference>
<proteinExistence type="predicted"/>
<dbReference type="Gene3D" id="3.40.50.360">
    <property type="match status" value="1"/>
</dbReference>
<sequence>MAKIVVVYTSQTGFTQQYALWIAKSLHCEVLDTKFITTEDLAKNNLVIYGGHVIGQRITGFRQFYHQYQAALPIPLFVFGTGIAQLDGDSQQRLRKQNFGECTTPPQFFYFHGHVARVKPPLRMRVGMKVRGVKPERAQCVIGTQAVRPLLEAVVRQEPTSGW</sequence>
<dbReference type="InterPro" id="IPR026816">
    <property type="entry name" value="Flavodoxin_dom"/>
</dbReference>
<accession>A0ABW4E451</accession>
<evidence type="ECO:0000259" key="1">
    <source>
        <dbReference type="Pfam" id="PF12724"/>
    </source>
</evidence>
<dbReference type="EMBL" id="JBHTON010000003">
    <property type="protein sequence ID" value="MFD1483898.1"/>
    <property type="molecule type" value="Genomic_DNA"/>
</dbReference>
<comment type="caution">
    <text evidence="2">The sequence shown here is derived from an EMBL/GenBank/DDBJ whole genome shotgun (WGS) entry which is preliminary data.</text>
</comment>
<dbReference type="RefSeq" id="WP_125748941.1">
    <property type="nucleotide sequence ID" value="NZ_JBHTON010000003.1"/>
</dbReference>
<gene>
    <name evidence="2" type="ORF">ACFQ5J_01370</name>
</gene>
<protein>
    <submittedName>
        <fullName evidence="2">Flavodoxin domain-containing protein</fullName>
    </submittedName>
</protein>
<dbReference type="Proteomes" id="UP001597252">
    <property type="component" value="Unassembled WGS sequence"/>
</dbReference>
<feature type="domain" description="Flavodoxin" evidence="1">
    <location>
        <begin position="5"/>
        <end position="116"/>
    </location>
</feature>
<keyword evidence="3" id="KW-1185">Reference proteome</keyword>